<organism evidence="1 2">
    <name type="scientific">Sediminibacillus halophilus</name>
    <dbReference type="NCBI Taxonomy" id="482461"/>
    <lineage>
        <taxon>Bacteria</taxon>
        <taxon>Bacillati</taxon>
        <taxon>Bacillota</taxon>
        <taxon>Bacilli</taxon>
        <taxon>Bacillales</taxon>
        <taxon>Bacillaceae</taxon>
        <taxon>Sediminibacillus</taxon>
    </lineage>
</organism>
<reference evidence="2" key="1">
    <citation type="submission" date="2016-10" db="EMBL/GenBank/DDBJ databases">
        <authorList>
            <person name="Varghese N."/>
            <person name="Submissions S."/>
        </authorList>
    </citation>
    <scope>NUCLEOTIDE SEQUENCE [LARGE SCALE GENOMIC DNA]</scope>
    <source>
        <strain evidence="2">CGMCC 1.6199</strain>
    </source>
</reference>
<accession>A0A1G9M701</accession>
<sequence>MSIPSEQVQAVSVEGEVSCLLLRKCQPFFNIPDKDDVPELT</sequence>
<evidence type="ECO:0000313" key="2">
    <source>
        <dbReference type="Proteomes" id="UP000182347"/>
    </source>
</evidence>
<keyword evidence="2" id="KW-1185">Reference proteome</keyword>
<protein>
    <submittedName>
        <fullName evidence="1">Uncharacterized protein</fullName>
    </submittedName>
</protein>
<gene>
    <name evidence="1" type="ORF">SAMN05216244_0447</name>
</gene>
<dbReference type="Proteomes" id="UP000182347">
    <property type="component" value="Unassembled WGS sequence"/>
</dbReference>
<name>A0A1G9M701_9BACI</name>
<dbReference type="EMBL" id="FNHF01000001">
    <property type="protein sequence ID" value="SDL69737.1"/>
    <property type="molecule type" value="Genomic_DNA"/>
</dbReference>
<proteinExistence type="predicted"/>
<dbReference type="AlphaFoldDB" id="A0A1G9M701"/>
<dbReference type="STRING" id="482461.SAMN05216244_0447"/>
<evidence type="ECO:0000313" key="1">
    <source>
        <dbReference type="EMBL" id="SDL69737.1"/>
    </source>
</evidence>